<sequence length="134" mass="15091">MDFLLGDIFKRNVYCYKACVNYVKHHTFIRTVEELEESKGSLFSGYLAGTGAKAYIPSNPDARPRSGLRLSTTTDSLHAQIPPRPKLDYTQVISYTTLGEFPLLKYSRYGILEKPWASTMNREMTGVTATVTQS</sequence>
<dbReference type="HOGENOM" id="CLU_1896873_0_0_1"/>
<gene>
    <name evidence="1" type="ORF">PAXINDRAFT_14284</name>
</gene>
<dbReference type="AlphaFoldDB" id="A0A0C9TZD0"/>
<dbReference type="EMBL" id="KN819358">
    <property type="protein sequence ID" value="KIJ12922.1"/>
    <property type="molecule type" value="Genomic_DNA"/>
</dbReference>
<dbReference type="Proteomes" id="UP000053647">
    <property type="component" value="Unassembled WGS sequence"/>
</dbReference>
<name>A0A0C9TZD0_PAXIN</name>
<protein>
    <submittedName>
        <fullName evidence="1">Uncharacterized protein</fullName>
    </submittedName>
</protein>
<proteinExistence type="predicted"/>
<keyword evidence="2" id="KW-1185">Reference proteome</keyword>
<evidence type="ECO:0000313" key="2">
    <source>
        <dbReference type="Proteomes" id="UP000053647"/>
    </source>
</evidence>
<accession>A0A0C9TZD0</accession>
<reference evidence="2" key="2">
    <citation type="submission" date="2015-01" db="EMBL/GenBank/DDBJ databases">
        <title>Evolutionary Origins and Diversification of the Mycorrhizal Mutualists.</title>
        <authorList>
            <consortium name="DOE Joint Genome Institute"/>
            <consortium name="Mycorrhizal Genomics Consortium"/>
            <person name="Kohler A."/>
            <person name="Kuo A."/>
            <person name="Nagy L.G."/>
            <person name="Floudas D."/>
            <person name="Copeland A."/>
            <person name="Barry K.W."/>
            <person name="Cichocki N."/>
            <person name="Veneault-Fourrey C."/>
            <person name="LaButti K."/>
            <person name="Lindquist E.A."/>
            <person name="Lipzen A."/>
            <person name="Lundell T."/>
            <person name="Morin E."/>
            <person name="Murat C."/>
            <person name="Riley R."/>
            <person name="Ohm R."/>
            <person name="Sun H."/>
            <person name="Tunlid A."/>
            <person name="Henrissat B."/>
            <person name="Grigoriev I.V."/>
            <person name="Hibbett D.S."/>
            <person name="Martin F."/>
        </authorList>
    </citation>
    <scope>NUCLEOTIDE SEQUENCE [LARGE SCALE GENOMIC DNA]</scope>
    <source>
        <strain evidence="2">ATCC 200175</strain>
    </source>
</reference>
<organism evidence="1 2">
    <name type="scientific">Paxillus involutus ATCC 200175</name>
    <dbReference type="NCBI Taxonomy" id="664439"/>
    <lineage>
        <taxon>Eukaryota</taxon>
        <taxon>Fungi</taxon>
        <taxon>Dikarya</taxon>
        <taxon>Basidiomycota</taxon>
        <taxon>Agaricomycotina</taxon>
        <taxon>Agaricomycetes</taxon>
        <taxon>Agaricomycetidae</taxon>
        <taxon>Boletales</taxon>
        <taxon>Paxilineae</taxon>
        <taxon>Paxillaceae</taxon>
        <taxon>Paxillus</taxon>
    </lineage>
</organism>
<reference evidence="1 2" key="1">
    <citation type="submission" date="2014-06" db="EMBL/GenBank/DDBJ databases">
        <authorList>
            <consortium name="DOE Joint Genome Institute"/>
            <person name="Kuo A."/>
            <person name="Kohler A."/>
            <person name="Nagy L.G."/>
            <person name="Floudas D."/>
            <person name="Copeland A."/>
            <person name="Barry K.W."/>
            <person name="Cichocki N."/>
            <person name="Veneault-Fourrey C."/>
            <person name="LaButti K."/>
            <person name="Lindquist E.A."/>
            <person name="Lipzen A."/>
            <person name="Lundell T."/>
            <person name="Morin E."/>
            <person name="Murat C."/>
            <person name="Sun H."/>
            <person name="Tunlid A."/>
            <person name="Henrissat B."/>
            <person name="Grigoriev I.V."/>
            <person name="Hibbett D.S."/>
            <person name="Martin F."/>
            <person name="Nordberg H.P."/>
            <person name="Cantor M.N."/>
            <person name="Hua S.X."/>
        </authorList>
    </citation>
    <scope>NUCLEOTIDE SEQUENCE [LARGE SCALE GENOMIC DNA]</scope>
    <source>
        <strain evidence="1 2">ATCC 200175</strain>
    </source>
</reference>
<evidence type="ECO:0000313" key="1">
    <source>
        <dbReference type="EMBL" id="KIJ12922.1"/>
    </source>
</evidence>
<dbReference type="OrthoDB" id="2505969at2759"/>